<dbReference type="InterPro" id="IPR015421">
    <property type="entry name" value="PyrdxlP-dep_Trfase_major"/>
</dbReference>
<gene>
    <name evidence="7" type="ORF">REIFOR_02504</name>
</gene>
<dbReference type="Proteomes" id="UP000229757">
    <property type="component" value="Chromosome"/>
</dbReference>
<dbReference type="KEGG" id="rfo:REIFOR_02504"/>
<keyword evidence="3 5" id="KW-0663">Pyridoxal phosphate</keyword>
<accession>A0A2K8KU77</accession>
<keyword evidence="8" id="KW-1185">Reference proteome</keyword>
<name>A0A2K8KU77_9GAMM</name>
<dbReference type="GO" id="GO:0030170">
    <property type="term" value="F:pyridoxal phosphate binding"/>
    <property type="evidence" value="ECO:0007669"/>
    <property type="project" value="InterPro"/>
</dbReference>
<dbReference type="Gene3D" id="3.40.640.10">
    <property type="entry name" value="Type I PLP-dependent aspartate aminotransferase-like (Major domain)"/>
    <property type="match status" value="1"/>
</dbReference>
<dbReference type="EMBL" id="CP011797">
    <property type="protein sequence ID" value="ATX77629.1"/>
    <property type="molecule type" value="Genomic_DNA"/>
</dbReference>
<protein>
    <submittedName>
        <fullName evidence="7">Pyridoxal-dependent decarboxylase</fullName>
        <ecNumber evidence="7">4.1.1.28</ecNumber>
    </submittedName>
</protein>
<evidence type="ECO:0000313" key="7">
    <source>
        <dbReference type="EMBL" id="ATX77629.1"/>
    </source>
</evidence>
<dbReference type="OrthoDB" id="9803665at2"/>
<evidence type="ECO:0000256" key="4">
    <source>
        <dbReference type="ARBA" id="ARBA00023239"/>
    </source>
</evidence>
<dbReference type="PANTHER" id="PTHR11999">
    <property type="entry name" value="GROUP II PYRIDOXAL-5-PHOSPHATE DECARBOXYLASE"/>
    <property type="match status" value="1"/>
</dbReference>
<dbReference type="PANTHER" id="PTHR11999:SF70">
    <property type="entry name" value="MIP05841P"/>
    <property type="match status" value="1"/>
</dbReference>
<dbReference type="GO" id="GO:0019752">
    <property type="term" value="P:carboxylic acid metabolic process"/>
    <property type="evidence" value="ECO:0007669"/>
    <property type="project" value="InterPro"/>
</dbReference>
<dbReference type="InterPro" id="IPR015424">
    <property type="entry name" value="PyrdxlP-dep_Trfase"/>
</dbReference>
<comment type="similarity">
    <text evidence="6">Belongs to the group II decarboxylase family.</text>
</comment>
<dbReference type="Gene3D" id="3.90.1150.170">
    <property type="match status" value="1"/>
</dbReference>
<proteinExistence type="inferred from homology"/>
<dbReference type="Pfam" id="PF00282">
    <property type="entry name" value="Pyridoxal_deC"/>
    <property type="match status" value="1"/>
</dbReference>
<dbReference type="EC" id="4.1.1.28" evidence="7"/>
<comment type="cofactor">
    <cofactor evidence="1 5 6">
        <name>pyridoxal 5'-phosphate</name>
        <dbReference type="ChEBI" id="CHEBI:597326"/>
    </cofactor>
</comment>
<reference evidence="7 8" key="1">
    <citation type="journal article" date="2017" name="Environ. Microbiol.">
        <title>Genomic and physiological analyses of 'Reinekea forsetii' reveal a versatile opportunistic lifestyle during spring algae blooms.</title>
        <authorList>
            <person name="Avci B."/>
            <person name="Hahnke R.L."/>
            <person name="Chafee M."/>
            <person name="Fischer T."/>
            <person name="Gruber-Vodicka H."/>
            <person name="Tegetmeyer H.E."/>
            <person name="Harder J."/>
            <person name="Fuchs B.M."/>
            <person name="Amann R.I."/>
            <person name="Teeling H."/>
        </authorList>
    </citation>
    <scope>NUCLEOTIDE SEQUENCE [LARGE SCALE GENOMIC DNA]</scope>
    <source>
        <strain evidence="7 8">Hel1_31_D35</strain>
    </source>
</reference>
<dbReference type="InterPro" id="IPR010977">
    <property type="entry name" value="Aromatic_deC"/>
</dbReference>
<dbReference type="InterPro" id="IPR002129">
    <property type="entry name" value="PyrdxlP-dep_de-COase"/>
</dbReference>
<feature type="modified residue" description="N6-(pyridoxal phosphate)lysine" evidence="5">
    <location>
        <position position="293"/>
    </location>
</feature>
<dbReference type="SUPFAM" id="SSF53383">
    <property type="entry name" value="PLP-dependent transferases"/>
    <property type="match status" value="1"/>
</dbReference>
<dbReference type="RefSeq" id="WP_100257873.1">
    <property type="nucleotide sequence ID" value="NZ_CP011797.1"/>
</dbReference>
<organism evidence="7 8">
    <name type="scientific">Reinekea forsetii</name>
    <dbReference type="NCBI Taxonomy" id="1336806"/>
    <lineage>
        <taxon>Bacteria</taxon>
        <taxon>Pseudomonadati</taxon>
        <taxon>Pseudomonadota</taxon>
        <taxon>Gammaproteobacteria</taxon>
        <taxon>Oceanospirillales</taxon>
        <taxon>Saccharospirillaceae</taxon>
        <taxon>Reinekea</taxon>
    </lineage>
</organism>
<evidence type="ECO:0000313" key="8">
    <source>
        <dbReference type="Proteomes" id="UP000229757"/>
    </source>
</evidence>
<evidence type="ECO:0000256" key="6">
    <source>
        <dbReference type="RuleBase" id="RU000382"/>
    </source>
</evidence>
<keyword evidence="2" id="KW-0210">Decarboxylase</keyword>
<evidence type="ECO:0000256" key="1">
    <source>
        <dbReference type="ARBA" id="ARBA00001933"/>
    </source>
</evidence>
<dbReference type="AlphaFoldDB" id="A0A2K8KU77"/>
<evidence type="ECO:0000256" key="5">
    <source>
        <dbReference type="PIRSR" id="PIRSR602129-50"/>
    </source>
</evidence>
<keyword evidence="4 6" id="KW-0456">Lyase</keyword>
<evidence type="ECO:0000256" key="3">
    <source>
        <dbReference type="ARBA" id="ARBA00022898"/>
    </source>
</evidence>
<evidence type="ECO:0000256" key="2">
    <source>
        <dbReference type="ARBA" id="ARBA00022793"/>
    </source>
</evidence>
<dbReference type="GO" id="GO:0004058">
    <property type="term" value="F:aromatic-L-amino-acid decarboxylase activity"/>
    <property type="evidence" value="ECO:0007669"/>
    <property type="project" value="UniProtKB-EC"/>
</dbReference>
<sequence length="483" mass="52300">MHTELAETGKLQELLGRLGAGLDTFQEFTHLDAQHPSKDWQSQLTTALPQQGEGIDSVLDTLIQQVVANGSPVPKPGFTSYITTGATTIATLATTAASVASPQRYMLTAFNLLEELSLQWMAEMFSLGAMQGVYSSGGSVANLVAMGAARQSAFERIGIDPAANGVTRPVSIYASTECHHTIQRAAGVLGLGRRAVKAIACDDQGRMLVSELVRAIEADLANDILPMAIVANAGTTNTGAIDPLAKIGAIAKQYGIWFHVDGAYGLPGILDERISHLFAGLELADSVIVDPHKWLGASVGVAATYVHDRELLRRAFTQEPADYLEGTALQEGEPSARVEHSLDDFGIPYFDYGVELSAPCRGVVVWAMIREIGVTGLRQRMRRHNDMAAFIVTFAEDYPQLEILLAPTLSICCFRYVSEGVADLDRLNQRLHRQLVRENQYMPSTTRVKGQLALRPCFVGARHEQDQVEGLMAAVLRIGATLV</sequence>